<keyword evidence="1" id="KW-1133">Transmembrane helix</keyword>
<feature type="transmembrane region" description="Helical" evidence="1">
    <location>
        <begin position="20"/>
        <end position="38"/>
    </location>
</feature>
<name>X1IHK3_9ZZZZ</name>
<accession>X1IHK3</accession>
<comment type="caution">
    <text evidence="2">The sequence shown here is derived from an EMBL/GenBank/DDBJ whole genome shotgun (WGS) entry which is preliminary data.</text>
</comment>
<keyword evidence="1" id="KW-0812">Transmembrane</keyword>
<sequence>MSWNELKDDLGCAYSTVKWIILAVVLLGGGCCLVYSCIEEWKKSGIL</sequence>
<proteinExistence type="predicted"/>
<dbReference type="AlphaFoldDB" id="X1IHK3"/>
<organism evidence="2">
    <name type="scientific">marine sediment metagenome</name>
    <dbReference type="NCBI Taxonomy" id="412755"/>
    <lineage>
        <taxon>unclassified sequences</taxon>
        <taxon>metagenomes</taxon>
        <taxon>ecological metagenomes</taxon>
    </lineage>
</organism>
<gene>
    <name evidence="2" type="ORF">S03H2_55550</name>
</gene>
<keyword evidence="1" id="KW-0472">Membrane</keyword>
<dbReference type="PROSITE" id="PS51257">
    <property type="entry name" value="PROKAR_LIPOPROTEIN"/>
    <property type="match status" value="1"/>
</dbReference>
<evidence type="ECO:0000256" key="1">
    <source>
        <dbReference type="SAM" id="Phobius"/>
    </source>
</evidence>
<dbReference type="EMBL" id="BARU01035491">
    <property type="protein sequence ID" value="GAH81192.1"/>
    <property type="molecule type" value="Genomic_DNA"/>
</dbReference>
<protein>
    <submittedName>
        <fullName evidence="2">Uncharacterized protein</fullName>
    </submittedName>
</protein>
<reference evidence="2" key="1">
    <citation type="journal article" date="2014" name="Front. Microbiol.">
        <title>High frequency of phylogenetically diverse reductive dehalogenase-homologous genes in deep subseafloor sedimentary metagenomes.</title>
        <authorList>
            <person name="Kawai M."/>
            <person name="Futagami T."/>
            <person name="Toyoda A."/>
            <person name="Takaki Y."/>
            <person name="Nishi S."/>
            <person name="Hori S."/>
            <person name="Arai W."/>
            <person name="Tsubouchi T."/>
            <person name="Morono Y."/>
            <person name="Uchiyama I."/>
            <person name="Ito T."/>
            <person name="Fujiyama A."/>
            <person name="Inagaki F."/>
            <person name="Takami H."/>
        </authorList>
    </citation>
    <scope>NUCLEOTIDE SEQUENCE</scope>
    <source>
        <strain evidence="2">Expedition CK06-06</strain>
    </source>
</reference>
<evidence type="ECO:0000313" key="2">
    <source>
        <dbReference type="EMBL" id="GAH81192.1"/>
    </source>
</evidence>